<dbReference type="InterPro" id="IPR036695">
    <property type="entry name" value="Arg-tRNA-synth_N_sf"/>
</dbReference>
<dbReference type="AlphaFoldDB" id="A0A5E4BQD2"/>
<evidence type="ECO:0000256" key="7">
    <source>
        <dbReference type="ARBA" id="ARBA00022917"/>
    </source>
</evidence>
<dbReference type="Proteomes" id="UP000335636">
    <property type="component" value="Unassembled WGS sequence"/>
</dbReference>
<keyword evidence="20" id="KW-1185">Reference proteome</keyword>
<dbReference type="NCBIfam" id="TIGR00456">
    <property type="entry name" value="argS"/>
    <property type="match status" value="1"/>
</dbReference>
<dbReference type="GO" id="GO:0006420">
    <property type="term" value="P:arginyl-tRNA aminoacylation"/>
    <property type="evidence" value="ECO:0007669"/>
    <property type="project" value="InterPro"/>
</dbReference>
<evidence type="ECO:0000256" key="3">
    <source>
        <dbReference type="ARBA" id="ARBA00012837"/>
    </source>
</evidence>
<evidence type="ECO:0000256" key="15">
    <source>
        <dbReference type="ARBA" id="ARBA00049339"/>
    </source>
</evidence>
<dbReference type="PROSITE" id="PS00178">
    <property type="entry name" value="AA_TRNA_LIGASE_I"/>
    <property type="match status" value="1"/>
</dbReference>
<evidence type="ECO:0000256" key="2">
    <source>
        <dbReference type="ARBA" id="ARBA00005594"/>
    </source>
</evidence>
<keyword evidence="11" id="KW-0472">Membrane</keyword>
<dbReference type="EC" id="6.1.1.19" evidence="3"/>
<evidence type="ECO:0000256" key="4">
    <source>
        <dbReference type="ARBA" id="ARBA00022598"/>
    </source>
</evidence>
<comment type="subcellular location">
    <subcellularLocation>
        <location evidence="1">Mitochondrion membrane</location>
    </subcellularLocation>
</comment>
<dbReference type="SUPFAM" id="SSF55190">
    <property type="entry name" value="Arginyl-tRNA synthetase (ArgRS), N-terminal 'additional' domain"/>
    <property type="match status" value="1"/>
</dbReference>
<keyword evidence="12 17" id="KW-0030">Aminoacyl-tRNA synthetase</keyword>
<reference evidence="19" key="1">
    <citation type="submission" date="2019-04" db="EMBL/GenBank/DDBJ databases">
        <authorList>
            <person name="Alioto T."/>
            <person name="Alioto T."/>
        </authorList>
    </citation>
    <scope>NUCLEOTIDE SEQUENCE [LARGE SCALE GENOMIC DNA]</scope>
</reference>
<comment type="catalytic activity">
    <reaction evidence="15">
        <text>tRNA(Arg) + L-arginine + ATP = L-arginyl-tRNA(Arg) + AMP + diphosphate</text>
        <dbReference type="Rhea" id="RHEA:20301"/>
        <dbReference type="Rhea" id="RHEA-COMP:9658"/>
        <dbReference type="Rhea" id="RHEA-COMP:9673"/>
        <dbReference type="ChEBI" id="CHEBI:30616"/>
        <dbReference type="ChEBI" id="CHEBI:32682"/>
        <dbReference type="ChEBI" id="CHEBI:33019"/>
        <dbReference type="ChEBI" id="CHEBI:78442"/>
        <dbReference type="ChEBI" id="CHEBI:78513"/>
        <dbReference type="ChEBI" id="CHEBI:456215"/>
        <dbReference type="EC" id="6.1.1.19"/>
    </reaction>
</comment>
<dbReference type="GO" id="GO:0032543">
    <property type="term" value="P:mitochondrial translation"/>
    <property type="evidence" value="ECO:0007669"/>
    <property type="project" value="TreeGrafter"/>
</dbReference>
<protein>
    <recommendedName>
        <fullName evidence="14">Probable arginine--tRNA ligase, mitochondrial</fullName>
        <ecNumber evidence="3">6.1.1.19</ecNumber>
    </recommendedName>
    <alternativeName>
        <fullName evidence="13">Arginyl-tRNA synthetase</fullName>
    </alternativeName>
</protein>
<comment type="function">
    <text evidence="16">Catalyzes the attachment of arginine to tRNA(Arg) in a two-step reaction: arginine is first activated by ATP to form Arg-AMP and then transferred to the acceptor end of tRNA(Arg).</text>
</comment>
<dbReference type="InterPro" id="IPR008909">
    <property type="entry name" value="DALR_anticod-bd"/>
</dbReference>
<dbReference type="SUPFAM" id="SSF47323">
    <property type="entry name" value="Anticodon-binding domain of a subclass of class I aminoacyl-tRNA synthetases"/>
    <property type="match status" value="1"/>
</dbReference>
<evidence type="ECO:0000256" key="8">
    <source>
        <dbReference type="ARBA" id="ARBA00022946"/>
    </source>
</evidence>
<keyword evidence="9" id="KW-0007">Acetylation</keyword>
<keyword evidence="7 17" id="KW-0648">Protein biosynthesis</keyword>
<dbReference type="CDD" id="cd00671">
    <property type="entry name" value="ArgRS_core"/>
    <property type="match status" value="1"/>
</dbReference>
<comment type="similarity">
    <text evidence="2 17">Belongs to the class-I aminoacyl-tRNA synthetase family.</text>
</comment>
<sequence length="590" mass="66856">MACGFRRSIASQLSRVLDLPPENLIKSISAVPISRKEEVADFQLSVDSLLENSNDPVRPDIQVQAKKLAEKLKCDTVVSEISTGPGTVNFKINRELLTKAVLHQVIEDGSKYGLKSELFSGLSPRKVVVEFRFFCFCCVPQIYCSPNVAKKFHVGHLRSTIIGNFIANLKEALGHQVTRINYLGDWGMQFGLLGTGFQLFGYEEKLQSNPLQHLFEVYVQVNKEAADNKNIAKLAHEFFQRLELGDIQALSLWQRFRDLSIEEYIRIYQRLGIYFDEYSGESFYREKSQEVLKLLESKGLLQKTIKGTAIVDLSGNGDPSSICTVMRSDGTSLYATRDIAAAIDRMDKYNFDTMIYVTDKGQKKHFQQVFQMLKIMGYDWAERCQHVPFGVVQGMKTRRGDVTFLEDVLNEIRLRMLQNMASIKTTKELENPQETAERVGLAALIIQDFRGLLLSDYQFSWGRVFQSRGDTGVFLQYTHARLHSLEETFGSGYLNDLNTACLQEPQSVSILQHLLRFDEVLFKSSQDLQPRHIVSYLLTLSHLAAVAHKTLQIKDSPPDVAGARLHLFKAVRSVLANGMKLLGIIPVCRM</sequence>
<dbReference type="Gene3D" id="3.40.50.620">
    <property type="entry name" value="HUPs"/>
    <property type="match status" value="1"/>
</dbReference>
<evidence type="ECO:0000256" key="16">
    <source>
        <dbReference type="ARBA" id="ARBA00049595"/>
    </source>
</evidence>
<evidence type="ECO:0000256" key="12">
    <source>
        <dbReference type="ARBA" id="ARBA00023146"/>
    </source>
</evidence>
<dbReference type="PANTHER" id="PTHR11956">
    <property type="entry name" value="ARGINYL-TRNA SYNTHETASE"/>
    <property type="match status" value="1"/>
</dbReference>
<dbReference type="GO" id="GO:0005524">
    <property type="term" value="F:ATP binding"/>
    <property type="evidence" value="ECO:0007669"/>
    <property type="project" value="UniProtKB-KW"/>
</dbReference>
<dbReference type="PANTHER" id="PTHR11956:SF11">
    <property type="entry name" value="ARGININE--TRNA LIGASE, MITOCHONDRIAL-RELATED"/>
    <property type="match status" value="1"/>
</dbReference>
<evidence type="ECO:0000256" key="6">
    <source>
        <dbReference type="ARBA" id="ARBA00022840"/>
    </source>
</evidence>
<dbReference type="EMBL" id="CABDUW010000592">
    <property type="protein sequence ID" value="VTJ71853.1"/>
    <property type="molecule type" value="Genomic_DNA"/>
</dbReference>
<name>A0A5E4BQD2_MARMO</name>
<evidence type="ECO:0000256" key="5">
    <source>
        <dbReference type="ARBA" id="ARBA00022741"/>
    </source>
</evidence>
<dbReference type="Gene3D" id="3.30.1360.70">
    <property type="entry name" value="Arginyl tRNA synthetase N-terminal domain"/>
    <property type="match status" value="1"/>
</dbReference>
<dbReference type="SMART" id="SM00836">
    <property type="entry name" value="DALR_1"/>
    <property type="match status" value="1"/>
</dbReference>
<dbReference type="InterPro" id="IPR001278">
    <property type="entry name" value="Arg-tRNA-ligase"/>
</dbReference>
<dbReference type="SUPFAM" id="SSF52374">
    <property type="entry name" value="Nucleotidylyl transferase"/>
    <property type="match status" value="1"/>
</dbReference>
<organism evidence="19 20">
    <name type="scientific">Marmota monax</name>
    <name type="common">Woodchuck</name>
    <dbReference type="NCBI Taxonomy" id="9995"/>
    <lineage>
        <taxon>Eukaryota</taxon>
        <taxon>Metazoa</taxon>
        <taxon>Chordata</taxon>
        <taxon>Craniata</taxon>
        <taxon>Vertebrata</taxon>
        <taxon>Euteleostomi</taxon>
        <taxon>Mammalia</taxon>
        <taxon>Eutheria</taxon>
        <taxon>Euarchontoglires</taxon>
        <taxon>Glires</taxon>
        <taxon>Rodentia</taxon>
        <taxon>Sciuromorpha</taxon>
        <taxon>Sciuridae</taxon>
        <taxon>Xerinae</taxon>
        <taxon>Marmotini</taxon>
        <taxon>Marmota</taxon>
    </lineage>
</organism>
<evidence type="ECO:0000259" key="18">
    <source>
        <dbReference type="SMART" id="SM00836"/>
    </source>
</evidence>
<dbReference type="PRINTS" id="PR01038">
    <property type="entry name" value="TRNASYNTHARG"/>
</dbReference>
<dbReference type="InterPro" id="IPR035684">
    <property type="entry name" value="ArgRS_core"/>
</dbReference>
<keyword evidence="10" id="KW-0496">Mitochondrion</keyword>
<dbReference type="FunFam" id="1.10.730.10:FF:000006">
    <property type="entry name" value="Arginyl-tRNA synthetase 2, mitochondrial"/>
    <property type="match status" value="1"/>
</dbReference>
<dbReference type="GO" id="GO:0004814">
    <property type="term" value="F:arginine-tRNA ligase activity"/>
    <property type="evidence" value="ECO:0007669"/>
    <property type="project" value="UniProtKB-EC"/>
</dbReference>
<gene>
    <name evidence="19" type="ORF">MONAX_5E043817</name>
</gene>
<dbReference type="FunFam" id="3.30.1360.70:FF:000004">
    <property type="entry name" value="Probable arginine--tRNA ligase, mitochondrial"/>
    <property type="match status" value="1"/>
</dbReference>
<keyword evidence="4 17" id="KW-0436">Ligase</keyword>
<dbReference type="Pfam" id="PF00750">
    <property type="entry name" value="tRNA-synt_1d"/>
    <property type="match status" value="1"/>
</dbReference>
<evidence type="ECO:0000256" key="13">
    <source>
        <dbReference type="ARBA" id="ARBA00033033"/>
    </source>
</evidence>
<evidence type="ECO:0000256" key="9">
    <source>
        <dbReference type="ARBA" id="ARBA00022990"/>
    </source>
</evidence>
<dbReference type="InterPro" id="IPR014729">
    <property type="entry name" value="Rossmann-like_a/b/a_fold"/>
</dbReference>
<keyword evidence="5 17" id="KW-0547">Nucleotide-binding</keyword>
<evidence type="ECO:0000256" key="11">
    <source>
        <dbReference type="ARBA" id="ARBA00023136"/>
    </source>
</evidence>
<dbReference type="InterPro" id="IPR001412">
    <property type="entry name" value="aa-tRNA-synth_I_CS"/>
</dbReference>
<evidence type="ECO:0000256" key="14">
    <source>
        <dbReference type="ARBA" id="ARBA00039495"/>
    </source>
</evidence>
<dbReference type="FunFam" id="3.40.50.620:FF:000058">
    <property type="entry name" value="Mitochondrial arginyl-tRNA synthetase"/>
    <property type="match status" value="1"/>
</dbReference>
<keyword evidence="6 17" id="KW-0067">ATP-binding</keyword>
<dbReference type="Pfam" id="PF05746">
    <property type="entry name" value="DALR_1"/>
    <property type="match status" value="1"/>
</dbReference>
<proteinExistence type="inferred from homology"/>
<feature type="domain" description="DALR anticodon binding" evidence="18">
    <location>
        <begin position="475"/>
        <end position="590"/>
    </location>
</feature>
<evidence type="ECO:0000313" key="20">
    <source>
        <dbReference type="Proteomes" id="UP000335636"/>
    </source>
</evidence>
<evidence type="ECO:0000256" key="10">
    <source>
        <dbReference type="ARBA" id="ARBA00023128"/>
    </source>
</evidence>
<evidence type="ECO:0000256" key="17">
    <source>
        <dbReference type="RuleBase" id="RU363038"/>
    </source>
</evidence>
<dbReference type="Gene3D" id="1.10.730.10">
    <property type="entry name" value="Isoleucyl-tRNA Synthetase, Domain 1"/>
    <property type="match status" value="1"/>
</dbReference>
<comment type="caution">
    <text evidence="19">The sequence shown here is derived from an EMBL/GenBank/DDBJ whole genome shotgun (WGS) entry which is preliminary data.</text>
</comment>
<accession>A0A5E4BQD2</accession>
<dbReference type="GO" id="GO:0031966">
    <property type="term" value="C:mitochondrial membrane"/>
    <property type="evidence" value="ECO:0007669"/>
    <property type="project" value="UniProtKB-SubCell"/>
</dbReference>
<evidence type="ECO:0000256" key="1">
    <source>
        <dbReference type="ARBA" id="ARBA00004325"/>
    </source>
</evidence>
<evidence type="ECO:0000313" key="19">
    <source>
        <dbReference type="EMBL" id="VTJ71853.1"/>
    </source>
</evidence>
<keyword evidence="8" id="KW-0809">Transit peptide</keyword>
<dbReference type="InterPro" id="IPR009080">
    <property type="entry name" value="tRNAsynth_Ia_anticodon-bd"/>
</dbReference>